<proteinExistence type="inferred from homology"/>
<evidence type="ECO:0000256" key="9">
    <source>
        <dbReference type="SAM" id="SignalP"/>
    </source>
</evidence>
<feature type="signal peptide" evidence="9">
    <location>
        <begin position="1"/>
        <end position="18"/>
    </location>
</feature>
<dbReference type="SMART" id="SM00408">
    <property type="entry name" value="IGc2"/>
    <property type="match status" value="1"/>
</dbReference>
<feature type="domain" description="Ig-like" evidence="10">
    <location>
        <begin position="150"/>
        <end position="228"/>
    </location>
</feature>
<evidence type="ECO:0000313" key="11">
    <source>
        <dbReference type="Ensembl" id="ENSMMOP00000025780.1"/>
    </source>
</evidence>
<dbReference type="PANTHER" id="PTHR11890">
    <property type="entry name" value="INTERLEUKIN-1 RECEPTOR FAMILY MEMBER"/>
    <property type="match status" value="1"/>
</dbReference>
<reference evidence="11" key="1">
    <citation type="submission" date="2025-08" db="UniProtKB">
        <authorList>
            <consortium name="Ensembl"/>
        </authorList>
    </citation>
    <scope>IDENTIFICATION</scope>
</reference>
<dbReference type="InterPro" id="IPR036179">
    <property type="entry name" value="Ig-like_dom_sf"/>
</dbReference>
<dbReference type="Pfam" id="PF00047">
    <property type="entry name" value="ig"/>
    <property type="match status" value="1"/>
</dbReference>
<dbReference type="Gene3D" id="2.60.40.10">
    <property type="entry name" value="Immunoglobulins"/>
    <property type="match status" value="3"/>
</dbReference>
<feature type="chain" id="PRO_5018584621" description="Ig-like domain-containing protein" evidence="9">
    <location>
        <begin position="19"/>
        <end position="421"/>
    </location>
</feature>
<dbReference type="SMART" id="SM00409">
    <property type="entry name" value="IG"/>
    <property type="match status" value="3"/>
</dbReference>
<evidence type="ECO:0000256" key="3">
    <source>
        <dbReference type="ARBA" id="ARBA00022737"/>
    </source>
</evidence>
<feature type="compositionally biased region" description="Low complexity" evidence="7">
    <location>
        <begin position="243"/>
        <end position="255"/>
    </location>
</feature>
<evidence type="ECO:0000256" key="4">
    <source>
        <dbReference type="ARBA" id="ARBA00023157"/>
    </source>
</evidence>
<keyword evidence="4" id="KW-1015">Disulfide bond</keyword>
<dbReference type="AlphaFoldDB" id="A0A3Q3XBS5"/>
<protein>
    <recommendedName>
        <fullName evidence="10">Ig-like domain-containing protein</fullName>
    </recommendedName>
</protein>
<feature type="region of interest" description="Disordered" evidence="7">
    <location>
        <begin position="240"/>
        <end position="259"/>
    </location>
</feature>
<dbReference type="InterPro" id="IPR015621">
    <property type="entry name" value="IL-1_rcpt_fam"/>
</dbReference>
<keyword evidence="8" id="KW-1133">Transmembrane helix</keyword>
<dbReference type="PRINTS" id="PR01536">
    <property type="entry name" value="INTRLKN1R12F"/>
</dbReference>
<keyword evidence="2 9" id="KW-0732">Signal</keyword>
<dbReference type="OMA" id="LLWWTAN"/>
<dbReference type="InterPro" id="IPR003599">
    <property type="entry name" value="Ig_sub"/>
</dbReference>
<evidence type="ECO:0000256" key="8">
    <source>
        <dbReference type="SAM" id="Phobius"/>
    </source>
</evidence>
<keyword evidence="8" id="KW-0472">Membrane</keyword>
<evidence type="ECO:0000313" key="12">
    <source>
        <dbReference type="Proteomes" id="UP000261620"/>
    </source>
</evidence>
<keyword evidence="5" id="KW-0325">Glycoprotein</keyword>
<dbReference type="PROSITE" id="PS50835">
    <property type="entry name" value="IG_LIKE"/>
    <property type="match status" value="2"/>
</dbReference>
<dbReference type="Ensembl" id="ENSMMOT00000026218.1">
    <property type="protein sequence ID" value="ENSMMOP00000025780.1"/>
    <property type="gene ID" value="ENSMMOG00000019547.1"/>
</dbReference>
<evidence type="ECO:0000256" key="5">
    <source>
        <dbReference type="ARBA" id="ARBA00023180"/>
    </source>
</evidence>
<dbReference type="PANTHER" id="PTHR11890:SF18">
    <property type="entry name" value="LYMPHOCYTE ACTIVATION GENE 3 PROTEIN"/>
    <property type="match status" value="1"/>
</dbReference>
<keyword evidence="12" id="KW-1185">Reference proteome</keyword>
<comment type="similarity">
    <text evidence="1">Belongs to the interleukin-1 receptor family.</text>
</comment>
<dbReference type="InterPro" id="IPR004074">
    <property type="entry name" value="IL-1_rcpt_I/II-typ"/>
</dbReference>
<reference evidence="11" key="2">
    <citation type="submission" date="2025-09" db="UniProtKB">
        <authorList>
            <consortium name="Ensembl"/>
        </authorList>
    </citation>
    <scope>IDENTIFICATION</scope>
</reference>
<dbReference type="SUPFAM" id="SSF48726">
    <property type="entry name" value="Immunoglobulin"/>
    <property type="match status" value="3"/>
</dbReference>
<evidence type="ECO:0000256" key="6">
    <source>
        <dbReference type="ARBA" id="ARBA00023319"/>
    </source>
</evidence>
<dbReference type="InterPro" id="IPR007110">
    <property type="entry name" value="Ig-like_dom"/>
</dbReference>
<organism evidence="11 12">
    <name type="scientific">Mola mola</name>
    <name type="common">Ocean sunfish</name>
    <name type="synonym">Tetraodon mola</name>
    <dbReference type="NCBI Taxonomy" id="94237"/>
    <lineage>
        <taxon>Eukaryota</taxon>
        <taxon>Metazoa</taxon>
        <taxon>Chordata</taxon>
        <taxon>Craniata</taxon>
        <taxon>Vertebrata</taxon>
        <taxon>Euteleostomi</taxon>
        <taxon>Actinopterygii</taxon>
        <taxon>Neopterygii</taxon>
        <taxon>Teleostei</taxon>
        <taxon>Neoteleostei</taxon>
        <taxon>Acanthomorphata</taxon>
        <taxon>Eupercaria</taxon>
        <taxon>Tetraodontiformes</taxon>
        <taxon>Molidae</taxon>
        <taxon>Mola</taxon>
    </lineage>
</organism>
<dbReference type="Proteomes" id="UP000261620">
    <property type="component" value="Unplaced"/>
</dbReference>
<dbReference type="STRING" id="94237.ENSMMOP00000025780"/>
<keyword evidence="8" id="KW-0812">Transmembrane</keyword>
<keyword evidence="6" id="KW-0393">Immunoglobulin domain</keyword>
<name>A0A3Q3XBS5_MOLML</name>
<dbReference type="FunFam" id="2.60.40.10:FF:000188">
    <property type="entry name" value="Interleukin-1 receptor accessory protein-like 1"/>
    <property type="match status" value="1"/>
</dbReference>
<feature type="transmembrane region" description="Helical" evidence="8">
    <location>
        <begin position="377"/>
        <end position="402"/>
    </location>
</feature>
<evidence type="ECO:0000256" key="7">
    <source>
        <dbReference type="SAM" id="MobiDB-lite"/>
    </source>
</evidence>
<feature type="domain" description="Ig-like" evidence="10">
    <location>
        <begin position="266"/>
        <end position="368"/>
    </location>
</feature>
<dbReference type="InterPro" id="IPR013151">
    <property type="entry name" value="Immunoglobulin_dom"/>
</dbReference>
<evidence type="ECO:0000259" key="10">
    <source>
        <dbReference type="PROSITE" id="PS50835"/>
    </source>
</evidence>
<dbReference type="GO" id="GO:0004908">
    <property type="term" value="F:interleukin-1 receptor activity"/>
    <property type="evidence" value="ECO:0007669"/>
    <property type="project" value="InterPro"/>
</dbReference>
<accession>A0A3Q3XBS5</accession>
<evidence type="ECO:0000256" key="2">
    <source>
        <dbReference type="ARBA" id="ARBA00022729"/>
    </source>
</evidence>
<sequence>MLHLALMFASVVIKYAYGRPPLPPLLMKHGCYLASSEVEIFRVEGEAVILSFPTFARVLEVRNIALPTAKYIITKENRTEAVALRGEGRVQQSNKQLWFLPARASDSGEYVCAYRNETYCVIGTIKLQVYESSRADMEKLSFPITATVDEKLTFRCPSISDFNSTDAQIEWFKESGSARLQPGTRGSFSSYNGSLLIRAVKQMHAGVYTCQLNVLINNQAYKVSRAILLHVEVAPSPTVPDLPVTSTPGPTSSSSYRTVHTPKIQPPVIILPLNGTIFETLHGSALDMFCQVFTDCRMADSTEVTWLVNGQSVASSYLDGRALQGGRRVSEGCQIDLRLILLAMTEEDVMTELMCVTQNPAGRQEVVTHLQLKDSTFTWLVVAVVASSCFLTVVSVFLYVLFKPKRKKKMDYFLARQHSTF</sequence>
<dbReference type="InterPro" id="IPR013783">
    <property type="entry name" value="Ig-like_fold"/>
</dbReference>
<keyword evidence="3" id="KW-0677">Repeat</keyword>
<evidence type="ECO:0000256" key="1">
    <source>
        <dbReference type="ARBA" id="ARBA00009752"/>
    </source>
</evidence>
<dbReference type="InterPro" id="IPR003598">
    <property type="entry name" value="Ig_sub2"/>
</dbReference>